<dbReference type="Gene3D" id="3.30.40.10">
    <property type="entry name" value="Zinc/RING finger domain, C3HC4 (zinc finger)"/>
    <property type="match status" value="1"/>
</dbReference>
<evidence type="ECO:0000256" key="1">
    <source>
        <dbReference type="ARBA" id="ARBA00022723"/>
    </source>
</evidence>
<organism evidence="8 9">
    <name type="scientific">Alternaria panax</name>
    <dbReference type="NCBI Taxonomy" id="48097"/>
    <lineage>
        <taxon>Eukaryota</taxon>
        <taxon>Fungi</taxon>
        <taxon>Dikarya</taxon>
        <taxon>Ascomycota</taxon>
        <taxon>Pezizomycotina</taxon>
        <taxon>Dothideomycetes</taxon>
        <taxon>Pleosporomycetidae</taxon>
        <taxon>Pleosporales</taxon>
        <taxon>Pleosporineae</taxon>
        <taxon>Pleosporaceae</taxon>
        <taxon>Alternaria</taxon>
        <taxon>Alternaria sect. Panax</taxon>
    </lineage>
</organism>
<name>A0AAD4IDT8_9PLEO</name>
<dbReference type="AlphaFoldDB" id="A0AAD4IDT8"/>
<feature type="compositionally biased region" description="Basic and acidic residues" evidence="5">
    <location>
        <begin position="312"/>
        <end position="321"/>
    </location>
</feature>
<dbReference type="PANTHER" id="PTHR21540">
    <property type="entry name" value="RING FINGER AND SWIM DOMAIN-CONTAINING PROTEIN 2"/>
    <property type="match status" value="1"/>
</dbReference>
<dbReference type="SMART" id="SM00184">
    <property type="entry name" value="RING"/>
    <property type="match status" value="1"/>
</dbReference>
<feature type="domain" description="PHD-type" evidence="6">
    <location>
        <begin position="69"/>
        <end position="124"/>
    </location>
</feature>
<dbReference type="InterPro" id="IPR019787">
    <property type="entry name" value="Znf_PHD-finger"/>
</dbReference>
<dbReference type="GO" id="GO:0061630">
    <property type="term" value="F:ubiquitin protein ligase activity"/>
    <property type="evidence" value="ECO:0007669"/>
    <property type="project" value="InterPro"/>
</dbReference>
<evidence type="ECO:0000256" key="3">
    <source>
        <dbReference type="ARBA" id="ARBA00022833"/>
    </source>
</evidence>
<dbReference type="SMART" id="SM00744">
    <property type="entry name" value="RINGv"/>
    <property type="match status" value="1"/>
</dbReference>
<evidence type="ECO:0008006" key="10">
    <source>
        <dbReference type="Google" id="ProtNLM"/>
    </source>
</evidence>
<gene>
    <name evidence="8" type="ORF">G6011_11422</name>
</gene>
<dbReference type="EMBL" id="JAANER010000003">
    <property type="protein sequence ID" value="KAG9192688.1"/>
    <property type="molecule type" value="Genomic_DNA"/>
</dbReference>
<dbReference type="InterPro" id="IPR001841">
    <property type="entry name" value="Znf_RING"/>
</dbReference>
<evidence type="ECO:0000256" key="2">
    <source>
        <dbReference type="ARBA" id="ARBA00022771"/>
    </source>
</evidence>
<feature type="compositionally biased region" description="Polar residues" evidence="5">
    <location>
        <begin position="324"/>
        <end position="333"/>
    </location>
</feature>
<evidence type="ECO:0000259" key="7">
    <source>
        <dbReference type="PROSITE" id="PS50089"/>
    </source>
</evidence>
<evidence type="ECO:0000259" key="6">
    <source>
        <dbReference type="PROSITE" id="PS50016"/>
    </source>
</evidence>
<evidence type="ECO:0000313" key="8">
    <source>
        <dbReference type="EMBL" id="KAG9192688.1"/>
    </source>
</evidence>
<feature type="region of interest" description="Disordered" evidence="5">
    <location>
        <begin position="292"/>
        <end position="333"/>
    </location>
</feature>
<evidence type="ECO:0000256" key="4">
    <source>
        <dbReference type="PROSITE-ProRule" id="PRU00175"/>
    </source>
</evidence>
<evidence type="ECO:0000256" key="5">
    <source>
        <dbReference type="SAM" id="MobiDB-lite"/>
    </source>
</evidence>
<dbReference type="PROSITE" id="PS50016">
    <property type="entry name" value="ZF_PHD_2"/>
    <property type="match status" value="1"/>
</dbReference>
<dbReference type="Proteomes" id="UP001199106">
    <property type="component" value="Unassembled WGS sequence"/>
</dbReference>
<feature type="domain" description="RING-type" evidence="7">
    <location>
        <begin position="72"/>
        <end position="122"/>
    </location>
</feature>
<accession>A0AAD4IDT8</accession>
<proteinExistence type="predicted"/>
<dbReference type="InterPro" id="IPR013083">
    <property type="entry name" value="Znf_RING/FYVE/PHD"/>
</dbReference>
<keyword evidence="9" id="KW-1185">Reference proteome</keyword>
<comment type="caution">
    <text evidence="8">The sequence shown here is derived from an EMBL/GenBank/DDBJ whole genome shotgun (WGS) entry which is preliminary data.</text>
</comment>
<dbReference type="Pfam" id="PF13639">
    <property type="entry name" value="zf-RING_2"/>
    <property type="match status" value="1"/>
</dbReference>
<reference evidence="8" key="1">
    <citation type="submission" date="2021-07" db="EMBL/GenBank/DDBJ databases">
        <title>Genome Resource of American Ginseng Black Spot Pathogen Alternaria panax.</title>
        <authorList>
            <person name="Qiu C."/>
            <person name="Wang W."/>
            <person name="Liu Z."/>
        </authorList>
    </citation>
    <scope>NUCLEOTIDE SEQUENCE</scope>
    <source>
        <strain evidence="8">BNCC115425</strain>
    </source>
</reference>
<protein>
    <recommendedName>
        <fullName evidence="10">RING-type domain-containing protein</fullName>
    </recommendedName>
</protein>
<dbReference type="SUPFAM" id="SSF57850">
    <property type="entry name" value="RING/U-box"/>
    <property type="match status" value="1"/>
</dbReference>
<dbReference type="InterPro" id="IPR011016">
    <property type="entry name" value="Znf_RING-CH"/>
</dbReference>
<keyword evidence="2 4" id="KW-0863">Zinc-finger</keyword>
<dbReference type="PROSITE" id="PS50089">
    <property type="entry name" value="ZF_RING_2"/>
    <property type="match status" value="1"/>
</dbReference>
<evidence type="ECO:0000313" key="9">
    <source>
        <dbReference type="Proteomes" id="UP001199106"/>
    </source>
</evidence>
<dbReference type="InterPro" id="IPR019786">
    <property type="entry name" value="Zinc_finger_PHD-type_CS"/>
</dbReference>
<dbReference type="GO" id="GO:0008270">
    <property type="term" value="F:zinc ion binding"/>
    <property type="evidence" value="ECO:0007669"/>
    <property type="project" value="UniProtKB-KW"/>
</dbReference>
<keyword evidence="3" id="KW-0862">Zinc</keyword>
<sequence length="333" mass="38877">MEHRQPKETADAERRISVRKKRAVQYGRKTIRIQVADRQEFTISEDLLCSTSGFFQRRLQPKRKPFDEDTECSICKEKLEPGVNDLVYCTAHCGSNFHYNCIERWRTEKREARQKIKCPFCRHDWPENSNEIAVHENHDIRPDPFSIFIEWLYHSHIAVEFHLDGDELDETPEPQIKEFIDAYVLGIKLKSSMFCRDVLEALLETSEETSRYPGPDAIHAAYNNTTRGSVLRLALIQLYANAAEAHWFKEEEDNDYPREFLQDLTAVLLEKDPDDRKWGLAKMKAEFITEEAIAHEGFDNDDEPEEVYNPSEQEHENRGEEMGAQNNPIVVDS</sequence>
<dbReference type="InterPro" id="IPR039903">
    <property type="entry name" value="Zswim2"/>
</dbReference>
<keyword evidence="1" id="KW-0479">Metal-binding</keyword>
<dbReference type="PROSITE" id="PS01359">
    <property type="entry name" value="ZF_PHD_1"/>
    <property type="match status" value="1"/>
</dbReference>